<comment type="similarity">
    <text evidence="1">Belongs to the asp23 family.</text>
</comment>
<reference evidence="3" key="2">
    <citation type="submission" date="2016-04" db="EMBL/GenBank/DDBJ databases">
        <title>Complete Genome and Plasmid Sequences for Rhodococcus fascians D188 and Draft Sequences for Rhodococcus spp. Isolates PBTS 1 and PBTS 2.</title>
        <authorList>
            <person name="Stamer R."/>
            <person name="Vereecke D."/>
            <person name="Zhang Y."/>
            <person name="Schilkey F."/>
            <person name="Devitt N."/>
            <person name="Randall J."/>
        </authorList>
    </citation>
    <scope>NUCLEOTIDE SEQUENCE [LARGE SCALE GENOMIC DNA]</scope>
    <source>
        <strain evidence="3">PBTS2</strain>
    </source>
</reference>
<reference evidence="2 3" key="1">
    <citation type="journal article" date="2016" name="Genome Announc.">
        <title>Complete Genome and Plasmid Sequences for Rhodococcus fascians D188 and Draft Sequences for Rhodococcus Isolates PBTS 1 and PBTS 2.</title>
        <authorList>
            <person name="Stamler R.A."/>
            <person name="Vereecke D."/>
            <person name="Zhang Y."/>
            <person name="Schilkey F."/>
            <person name="Devitt N."/>
            <person name="Randall J.J."/>
        </authorList>
    </citation>
    <scope>NUCLEOTIDE SEQUENCE [LARGE SCALE GENOMIC DNA]</scope>
    <source>
        <strain evidence="2 3">PBTS2</strain>
    </source>
</reference>
<dbReference type="KEGG" id="rhs:A3Q41_01688"/>
<dbReference type="OrthoDB" id="5195799at2"/>
<dbReference type="AlphaFoldDB" id="A0A143QKI1"/>
<accession>A0A143QKI1</accession>
<dbReference type="InterPro" id="IPR005531">
    <property type="entry name" value="Asp23"/>
</dbReference>
<name>A0A143QKI1_RHOFA</name>
<evidence type="ECO:0008006" key="4">
    <source>
        <dbReference type="Google" id="ProtNLM"/>
    </source>
</evidence>
<proteinExistence type="inferred from homology"/>
<gene>
    <name evidence="2" type="ORF">A3Q41_01688</name>
</gene>
<evidence type="ECO:0000256" key="1">
    <source>
        <dbReference type="ARBA" id="ARBA00005721"/>
    </source>
</evidence>
<evidence type="ECO:0000313" key="2">
    <source>
        <dbReference type="EMBL" id="AMY22992.1"/>
    </source>
</evidence>
<dbReference type="RefSeq" id="WP_027495127.1">
    <property type="nucleotide sequence ID" value="NZ_CAKKLU010000010.1"/>
</dbReference>
<dbReference type="EMBL" id="CP015220">
    <property type="protein sequence ID" value="AMY22992.1"/>
    <property type="molecule type" value="Genomic_DNA"/>
</dbReference>
<keyword evidence="3" id="KW-1185">Reference proteome</keyword>
<organism evidence="2 3">
    <name type="scientific">Rhodococcoides fascians</name>
    <name type="common">Rhodococcus fascians</name>
    <dbReference type="NCBI Taxonomy" id="1828"/>
    <lineage>
        <taxon>Bacteria</taxon>
        <taxon>Bacillati</taxon>
        <taxon>Actinomycetota</taxon>
        <taxon>Actinomycetes</taxon>
        <taxon>Mycobacteriales</taxon>
        <taxon>Nocardiaceae</taxon>
        <taxon>Rhodococcoides</taxon>
    </lineage>
</organism>
<sequence>MTDPNPTDRDKSEDIADAVQAIDGVVGLHGGMFGEAATYLPGRRVAGIRIADDGTEVHVTLQFGYAVRETAEAVRSTVAAMVDGPVHVTVEDVVRV</sequence>
<protein>
    <recommendedName>
        <fullName evidence="4">Asp23/Gls24 family protein</fullName>
    </recommendedName>
</protein>
<dbReference type="Pfam" id="PF03780">
    <property type="entry name" value="Asp23"/>
    <property type="match status" value="1"/>
</dbReference>
<dbReference type="GeneID" id="93551738"/>
<dbReference type="PATRIC" id="fig|1653479.3.peg.1709"/>
<accession>A0A260U4I1</accession>
<dbReference type="Proteomes" id="UP000076038">
    <property type="component" value="Chromosome"/>
</dbReference>
<evidence type="ECO:0000313" key="3">
    <source>
        <dbReference type="Proteomes" id="UP000076038"/>
    </source>
</evidence>